<dbReference type="EMBL" id="JAFVMH010000007">
    <property type="protein sequence ID" value="MBO1326044.1"/>
    <property type="molecule type" value="Genomic_DNA"/>
</dbReference>
<reference evidence="1" key="1">
    <citation type="submission" date="2021-03" db="EMBL/GenBank/DDBJ databases">
        <title>The complete genome sequence of Acetobacter sp. TBRC 12339.</title>
        <authorList>
            <person name="Charoenyingcharoen P."/>
            <person name="Yukphan P."/>
        </authorList>
    </citation>
    <scope>NUCLEOTIDE SEQUENCE</scope>
    <source>
        <strain evidence="1">TBRC 12339</strain>
    </source>
</reference>
<keyword evidence="2" id="KW-1185">Reference proteome</keyword>
<proteinExistence type="predicted"/>
<dbReference type="Proteomes" id="UP000664073">
    <property type="component" value="Unassembled WGS sequence"/>
</dbReference>
<evidence type="ECO:0000313" key="1">
    <source>
        <dbReference type="EMBL" id="MBO1326044.1"/>
    </source>
</evidence>
<gene>
    <name evidence="1" type="ORF">J2D77_12870</name>
</gene>
<name>A0A939HQX2_9PROT</name>
<evidence type="ECO:0000313" key="2">
    <source>
        <dbReference type="Proteomes" id="UP000664073"/>
    </source>
</evidence>
<dbReference type="InterPro" id="IPR054496">
    <property type="entry name" value="E217_GP41"/>
</dbReference>
<accession>A0A939HQX2</accession>
<comment type="caution">
    <text evidence="1">The sequence shown here is derived from an EMBL/GenBank/DDBJ whole genome shotgun (WGS) entry which is preliminary data.</text>
</comment>
<sequence>MSETALARKRIDITIAFADGGFGAQGAPSLTLTGHCVACHILSTGLETGMMCRLRVQGMDLQTMNRLSVAQAGVVAQGLNTVAVMAGDDGTVLPLVFAGGITEAFVDYNTAPDIAFEIQALSTAIPAAAPVAPTSFNADVAVSVVMGALAAKAGLGFANNGVDTALAGGVYYKGAALEQIDACARAANITYHIGMGLLSIWPYAVPAQAGGQDVPEISAATGLIGYPSYSQYGVGFRSVFTPSIGFRDLVRLDSPYSPAAWANGAGQVGSVAGGGILPPSNGVWVVQSVAHDLQSETPGGAWTTTVEAARPSLAGQNFAQ</sequence>
<protein>
    <submittedName>
        <fullName evidence="1">Uncharacterized protein</fullName>
    </submittedName>
</protein>
<dbReference type="RefSeq" id="WP_207846733.1">
    <property type="nucleotide sequence ID" value="NZ_JAFVMH010000007.1"/>
</dbReference>
<dbReference type="AlphaFoldDB" id="A0A939HQX2"/>
<organism evidence="1 2">
    <name type="scientific">Acetobacter garciniae</name>
    <dbReference type="NCBI Taxonomy" id="2817435"/>
    <lineage>
        <taxon>Bacteria</taxon>
        <taxon>Pseudomonadati</taxon>
        <taxon>Pseudomonadota</taxon>
        <taxon>Alphaproteobacteria</taxon>
        <taxon>Acetobacterales</taxon>
        <taxon>Acetobacteraceae</taxon>
        <taxon>Acetobacter</taxon>
    </lineage>
</organism>
<dbReference type="Pfam" id="PF22759">
    <property type="entry name" value="E217_GP41"/>
    <property type="match status" value="1"/>
</dbReference>